<evidence type="ECO:0000259" key="1">
    <source>
        <dbReference type="PROSITE" id="PS50076"/>
    </source>
</evidence>
<dbReference type="PROSITE" id="PS50076">
    <property type="entry name" value="DNAJ_2"/>
    <property type="match status" value="1"/>
</dbReference>
<dbReference type="InterPro" id="IPR036869">
    <property type="entry name" value="J_dom_sf"/>
</dbReference>
<keyword evidence="3" id="KW-1185">Reference proteome</keyword>
<dbReference type="AlphaFoldDB" id="A0A9W7FY95"/>
<feature type="domain" description="J" evidence="1">
    <location>
        <begin position="177"/>
        <end position="242"/>
    </location>
</feature>
<dbReference type="InterPro" id="IPR050817">
    <property type="entry name" value="DjlA_DnaK_co-chaperone"/>
</dbReference>
<dbReference type="PANTHER" id="PTHR24074">
    <property type="entry name" value="CO-CHAPERONE PROTEIN DJLA"/>
    <property type="match status" value="1"/>
</dbReference>
<proteinExistence type="predicted"/>
<dbReference type="Pfam" id="PF00226">
    <property type="entry name" value="DnaJ"/>
    <property type="match status" value="1"/>
</dbReference>
<dbReference type="CDD" id="cd06257">
    <property type="entry name" value="DnaJ"/>
    <property type="match status" value="1"/>
</dbReference>
<dbReference type="EMBL" id="BRYA01000639">
    <property type="protein sequence ID" value="GMI27156.1"/>
    <property type="molecule type" value="Genomic_DNA"/>
</dbReference>
<comment type="caution">
    <text evidence="2">The sequence shown here is derived from an EMBL/GenBank/DDBJ whole genome shotgun (WGS) entry which is preliminary data.</text>
</comment>
<sequence>MRGYVFFVVAATIAAKTCSSQLLSHVIYTLFIDGYDNPIRVMHGQEVYDSVTAFAEWNGMVDEDIEEIMDYICNDEEAPRCNRRWKRKKVDEFWVSGYGRGRGRGHLIEFFEDSDINAVGLQACKLIPGCMPAPDPRVGGEGGLVTDRVVSASELELREELRAKMEEYERSQVKDPNLYVRLGLGERRWKASAKEISSAFRERSLRWHPDRDGGDHEMFLLVQEAYDTLGDEEMRGLYDGKVAGGEGEGGGDFMEGGEGIWDGKDGRPLVQGDRSMFSEVSVDEAGNVRIVI</sequence>
<protein>
    <recommendedName>
        <fullName evidence="1">J domain-containing protein</fullName>
    </recommendedName>
</protein>
<accession>A0A9W7FY95</accession>
<dbReference type="SUPFAM" id="SSF46565">
    <property type="entry name" value="Chaperone J-domain"/>
    <property type="match status" value="1"/>
</dbReference>
<gene>
    <name evidence="2" type="ORF">TrCOL_g7332</name>
</gene>
<evidence type="ECO:0000313" key="3">
    <source>
        <dbReference type="Proteomes" id="UP001165065"/>
    </source>
</evidence>
<organism evidence="2 3">
    <name type="scientific">Triparma columacea</name>
    <dbReference type="NCBI Taxonomy" id="722753"/>
    <lineage>
        <taxon>Eukaryota</taxon>
        <taxon>Sar</taxon>
        <taxon>Stramenopiles</taxon>
        <taxon>Ochrophyta</taxon>
        <taxon>Bolidophyceae</taxon>
        <taxon>Parmales</taxon>
        <taxon>Triparmaceae</taxon>
        <taxon>Triparma</taxon>
    </lineage>
</organism>
<evidence type="ECO:0000313" key="2">
    <source>
        <dbReference type="EMBL" id="GMI27156.1"/>
    </source>
</evidence>
<dbReference type="InterPro" id="IPR001623">
    <property type="entry name" value="DnaJ_domain"/>
</dbReference>
<dbReference type="OrthoDB" id="164807at2759"/>
<dbReference type="SMART" id="SM00271">
    <property type="entry name" value="DnaJ"/>
    <property type="match status" value="1"/>
</dbReference>
<dbReference type="Proteomes" id="UP001165065">
    <property type="component" value="Unassembled WGS sequence"/>
</dbReference>
<name>A0A9W7FY95_9STRA</name>
<reference evidence="3" key="1">
    <citation type="journal article" date="2023" name="Commun. Biol.">
        <title>Genome analysis of Parmales, the sister group of diatoms, reveals the evolutionary specialization of diatoms from phago-mixotrophs to photoautotrophs.</title>
        <authorList>
            <person name="Ban H."/>
            <person name="Sato S."/>
            <person name="Yoshikawa S."/>
            <person name="Yamada K."/>
            <person name="Nakamura Y."/>
            <person name="Ichinomiya M."/>
            <person name="Sato N."/>
            <person name="Blanc-Mathieu R."/>
            <person name="Endo H."/>
            <person name="Kuwata A."/>
            <person name="Ogata H."/>
        </authorList>
    </citation>
    <scope>NUCLEOTIDE SEQUENCE [LARGE SCALE GENOMIC DNA]</scope>
</reference>
<dbReference type="Gene3D" id="1.10.287.110">
    <property type="entry name" value="DnaJ domain"/>
    <property type="match status" value="1"/>
</dbReference>